<name>A0A7Y9PGR6_9BACT</name>
<dbReference type="EMBL" id="JACCCW010000001">
    <property type="protein sequence ID" value="NYF78876.1"/>
    <property type="molecule type" value="Genomic_DNA"/>
</dbReference>
<gene>
    <name evidence="1" type="ORF">HDF17_001163</name>
</gene>
<sequence>MTDKGLGTSQQSSPELNDRLRLVARVLSSTTFMKSPRLKGFLEFICARTLDGKHAQINEQQIGVHVFGREPSYNPGEDSIVRSQARFLRQRLEEYFKTEGRDEEMHILIPKGSYIPVFEKAHPVPVVAEAPPAESPDTPETPVQSEPAIPGRSPSLLWWLALAVVGCLLMADLWSRHASHHESTSGAAHSLWAALFDSSRPTIVVPSDSTLVILEDLTKTSVHLPEYLDRDSISKMVLPSNLTPLTASGIYSHQYTSVADLGFAVQFARLPEAKTTQTVVRYARDLRMSDLKQANVVLIGGARANPWIELFSSKTPFYVDYDPASDNSVAVRNPTNHEAASYRENPADAEHRAYGVVAFLPGLEGQGQALLVEGTSMAGTESASDFLFDEASFAPFAQQIRKPDGSLPHFEVLLETRSIGGNAPQSRVVSYRILP</sequence>
<dbReference type="AlphaFoldDB" id="A0A7Y9PGR6"/>
<protein>
    <recommendedName>
        <fullName evidence="3">Adenylate cyclase</fullName>
    </recommendedName>
</protein>
<organism evidence="1 2">
    <name type="scientific">Granulicella arctica</name>
    <dbReference type="NCBI Taxonomy" id="940613"/>
    <lineage>
        <taxon>Bacteria</taxon>
        <taxon>Pseudomonadati</taxon>
        <taxon>Acidobacteriota</taxon>
        <taxon>Terriglobia</taxon>
        <taxon>Terriglobales</taxon>
        <taxon>Acidobacteriaceae</taxon>
        <taxon>Granulicella</taxon>
    </lineage>
</organism>
<proteinExistence type="predicted"/>
<comment type="caution">
    <text evidence="1">The sequence shown here is derived from an EMBL/GenBank/DDBJ whole genome shotgun (WGS) entry which is preliminary data.</text>
</comment>
<accession>A0A7Y9PGR6</accession>
<dbReference type="Proteomes" id="UP000589520">
    <property type="component" value="Unassembled WGS sequence"/>
</dbReference>
<keyword evidence="2" id="KW-1185">Reference proteome</keyword>
<evidence type="ECO:0000313" key="2">
    <source>
        <dbReference type="Proteomes" id="UP000589520"/>
    </source>
</evidence>
<evidence type="ECO:0000313" key="1">
    <source>
        <dbReference type="EMBL" id="NYF78876.1"/>
    </source>
</evidence>
<dbReference type="RefSeq" id="WP_179488658.1">
    <property type="nucleotide sequence ID" value="NZ_JACCCW010000001.1"/>
</dbReference>
<evidence type="ECO:0008006" key="3">
    <source>
        <dbReference type="Google" id="ProtNLM"/>
    </source>
</evidence>
<reference evidence="1 2" key="1">
    <citation type="submission" date="2020-07" db="EMBL/GenBank/DDBJ databases">
        <title>Genomic Encyclopedia of Type Strains, Phase IV (KMG-V): Genome sequencing to study the core and pangenomes of soil and plant-associated prokaryotes.</title>
        <authorList>
            <person name="Whitman W."/>
        </authorList>
    </citation>
    <scope>NUCLEOTIDE SEQUENCE [LARGE SCALE GENOMIC DNA]</scope>
    <source>
        <strain evidence="1 2">X4EP2</strain>
    </source>
</reference>